<feature type="region of interest" description="Disordered" evidence="1">
    <location>
        <begin position="574"/>
        <end position="617"/>
    </location>
</feature>
<feature type="compositionally biased region" description="Basic and acidic residues" evidence="1">
    <location>
        <begin position="577"/>
        <end position="592"/>
    </location>
</feature>
<dbReference type="Proteomes" id="UP001189429">
    <property type="component" value="Unassembled WGS sequence"/>
</dbReference>
<evidence type="ECO:0000313" key="3">
    <source>
        <dbReference type="Proteomes" id="UP001189429"/>
    </source>
</evidence>
<reference evidence="2" key="1">
    <citation type="submission" date="2023-10" db="EMBL/GenBank/DDBJ databases">
        <authorList>
            <person name="Chen Y."/>
            <person name="Shah S."/>
            <person name="Dougan E. K."/>
            <person name="Thang M."/>
            <person name="Chan C."/>
        </authorList>
    </citation>
    <scope>NUCLEOTIDE SEQUENCE [LARGE SCALE GENOMIC DNA]</scope>
</reference>
<protein>
    <submittedName>
        <fullName evidence="2">Uncharacterized protein</fullName>
    </submittedName>
</protein>
<feature type="compositionally biased region" description="Basic and acidic residues" evidence="1">
    <location>
        <begin position="600"/>
        <end position="617"/>
    </location>
</feature>
<dbReference type="EMBL" id="CAUYUJ010016084">
    <property type="protein sequence ID" value="CAK0861686.1"/>
    <property type="molecule type" value="Genomic_DNA"/>
</dbReference>
<keyword evidence="3" id="KW-1185">Reference proteome</keyword>
<evidence type="ECO:0000256" key="1">
    <source>
        <dbReference type="SAM" id="MobiDB-lite"/>
    </source>
</evidence>
<name>A0ABN9URI4_9DINO</name>
<accession>A0ABN9URI4</accession>
<sequence>MAGDFQQLQNADKMDHDELKRRHFFGVLVNLDEAYDLLQAFGLLSDEQKASSKGGRNAVNPHQSAFNKLAQYGQASRSTKSCGSYGAAAAPTVSVGMTGNMHPSQYVPMERGESGSHFAHTKERLMVATGRPVQPHEALPADFAPPTGHSSWTWVPLLPDIADALGLGEGAASPEAAERLWERPTDGLPALDAAAEVDERFRPDANGYVVTLPDGVETRVRFRLASDATSGFEAEWRIANRSFPTPAAYELQKCCARVLTHFNEPHRVLTLTDRADVTFKSYMGCFNVQAATKRDKKDIEGAARMGCAPWQLGQIAGALCVFDIFHGRYDETPVYQGRTIQVMPEHIKRAASLLSAVDRLKAIAAGGDAAATCPPGMDEAAMMRLQMESYIGTEEAPQPFDGLWSQNAFAGDAATPSGNHLEASAVEEEEAAAPASSTRDALLTMKDVRSIEYGYGLQGSSVQETLLAPQWTDRAVMQKTLLVGTPVIDRRSAAQRIMTSRAGGGRRKTIDAERWARVMKAGLAGCSIAQFDEEGCKVKMTPVPDDVALRHKYHNELMTLCGITLRQLVEAMQSAKKAAEQRGRAGPREPHPNKKANRAVAERSRSRSRQQDARERS</sequence>
<evidence type="ECO:0000313" key="2">
    <source>
        <dbReference type="EMBL" id="CAK0861686.1"/>
    </source>
</evidence>
<gene>
    <name evidence="2" type="ORF">PCOR1329_LOCUS50287</name>
</gene>
<organism evidence="2 3">
    <name type="scientific">Prorocentrum cordatum</name>
    <dbReference type="NCBI Taxonomy" id="2364126"/>
    <lineage>
        <taxon>Eukaryota</taxon>
        <taxon>Sar</taxon>
        <taxon>Alveolata</taxon>
        <taxon>Dinophyceae</taxon>
        <taxon>Prorocentrales</taxon>
        <taxon>Prorocentraceae</taxon>
        <taxon>Prorocentrum</taxon>
    </lineage>
</organism>
<comment type="caution">
    <text evidence="2">The sequence shown here is derived from an EMBL/GenBank/DDBJ whole genome shotgun (WGS) entry which is preliminary data.</text>
</comment>
<proteinExistence type="predicted"/>